<keyword evidence="2" id="KW-1185">Reference proteome</keyword>
<accession>A0A251S1X8</accession>
<evidence type="ECO:0000313" key="1">
    <source>
        <dbReference type="EMBL" id="OTF92549.1"/>
    </source>
</evidence>
<organism evidence="1 2">
    <name type="scientific">Helianthus annuus</name>
    <name type="common">Common sunflower</name>
    <dbReference type="NCBI Taxonomy" id="4232"/>
    <lineage>
        <taxon>Eukaryota</taxon>
        <taxon>Viridiplantae</taxon>
        <taxon>Streptophyta</taxon>
        <taxon>Embryophyta</taxon>
        <taxon>Tracheophyta</taxon>
        <taxon>Spermatophyta</taxon>
        <taxon>Magnoliopsida</taxon>
        <taxon>eudicotyledons</taxon>
        <taxon>Gunneridae</taxon>
        <taxon>Pentapetalae</taxon>
        <taxon>asterids</taxon>
        <taxon>campanulids</taxon>
        <taxon>Asterales</taxon>
        <taxon>Asteraceae</taxon>
        <taxon>Asteroideae</taxon>
        <taxon>Heliantheae alliance</taxon>
        <taxon>Heliantheae</taxon>
        <taxon>Helianthus</taxon>
    </lineage>
</organism>
<dbReference type="Proteomes" id="UP000215914">
    <property type="component" value="Chromosome 16"/>
</dbReference>
<dbReference type="InParanoid" id="A0A251S1X8"/>
<name>A0A251S1X8_HELAN</name>
<gene>
    <name evidence="1" type="ORF">HannXRQ_Chr16g0523081</name>
</gene>
<dbReference type="AlphaFoldDB" id="A0A251S1X8"/>
<protein>
    <submittedName>
        <fullName evidence="1">Uncharacterized protein</fullName>
    </submittedName>
</protein>
<evidence type="ECO:0000313" key="2">
    <source>
        <dbReference type="Proteomes" id="UP000215914"/>
    </source>
</evidence>
<dbReference type="EMBL" id="CM007905">
    <property type="protein sequence ID" value="OTF92549.1"/>
    <property type="molecule type" value="Genomic_DNA"/>
</dbReference>
<sequence>MNSANISNCDAVQCMHQFAYQLVASRNCSIPAFQVRLIHYVVYVKSIFDASIGLPISAYL</sequence>
<proteinExistence type="predicted"/>
<reference evidence="2" key="1">
    <citation type="journal article" date="2017" name="Nature">
        <title>The sunflower genome provides insights into oil metabolism, flowering and Asterid evolution.</title>
        <authorList>
            <person name="Badouin H."/>
            <person name="Gouzy J."/>
            <person name="Grassa C.J."/>
            <person name="Murat F."/>
            <person name="Staton S.E."/>
            <person name="Cottret L."/>
            <person name="Lelandais-Briere C."/>
            <person name="Owens G.L."/>
            <person name="Carrere S."/>
            <person name="Mayjonade B."/>
            <person name="Legrand L."/>
            <person name="Gill N."/>
            <person name="Kane N.C."/>
            <person name="Bowers J.E."/>
            <person name="Hubner S."/>
            <person name="Bellec A."/>
            <person name="Berard A."/>
            <person name="Berges H."/>
            <person name="Blanchet N."/>
            <person name="Boniface M.C."/>
            <person name="Brunel D."/>
            <person name="Catrice O."/>
            <person name="Chaidir N."/>
            <person name="Claudel C."/>
            <person name="Donnadieu C."/>
            <person name="Faraut T."/>
            <person name="Fievet G."/>
            <person name="Helmstetter N."/>
            <person name="King M."/>
            <person name="Knapp S.J."/>
            <person name="Lai Z."/>
            <person name="Le Paslier M.C."/>
            <person name="Lippi Y."/>
            <person name="Lorenzon L."/>
            <person name="Mandel J.R."/>
            <person name="Marage G."/>
            <person name="Marchand G."/>
            <person name="Marquand E."/>
            <person name="Bret-Mestries E."/>
            <person name="Morien E."/>
            <person name="Nambeesan S."/>
            <person name="Nguyen T."/>
            <person name="Pegot-Espagnet P."/>
            <person name="Pouilly N."/>
            <person name="Raftis F."/>
            <person name="Sallet E."/>
            <person name="Schiex T."/>
            <person name="Thomas J."/>
            <person name="Vandecasteele C."/>
            <person name="Vares D."/>
            <person name="Vear F."/>
            <person name="Vautrin S."/>
            <person name="Crespi M."/>
            <person name="Mangin B."/>
            <person name="Burke J.M."/>
            <person name="Salse J."/>
            <person name="Munos S."/>
            <person name="Vincourt P."/>
            <person name="Rieseberg L.H."/>
            <person name="Langlade N.B."/>
        </authorList>
    </citation>
    <scope>NUCLEOTIDE SEQUENCE [LARGE SCALE GENOMIC DNA]</scope>
    <source>
        <strain evidence="2">cv. SF193</strain>
    </source>
</reference>